<gene>
    <name evidence="9" type="ORF">GCM10023185_11260</name>
</gene>
<reference evidence="10" key="1">
    <citation type="journal article" date="2019" name="Int. J. Syst. Evol. Microbiol.">
        <title>The Global Catalogue of Microorganisms (GCM) 10K type strain sequencing project: providing services to taxonomists for standard genome sequencing and annotation.</title>
        <authorList>
            <consortium name="The Broad Institute Genomics Platform"/>
            <consortium name="The Broad Institute Genome Sequencing Center for Infectious Disease"/>
            <person name="Wu L."/>
            <person name="Ma J."/>
        </authorList>
    </citation>
    <scope>NUCLEOTIDE SEQUENCE [LARGE SCALE GENOMIC DNA]</scope>
    <source>
        <strain evidence="10">JCM 17923</strain>
    </source>
</reference>
<comment type="function">
    <text evidence="2">Exopeptidase that catalyzes the hydrolytic cleavage of multi-L-arginyl-poly-L-aspartic acid (cyanophycin; a water-insoluble reserve polymer) into aspartate-arginine dipeptides.</text>
</comment>
<evidence type="ECO:0000313" key="10">
    <source>
        <dbReference type="Proteomes" id="UP001501153"/>
    </source>
</evidence>
<dbReference type="SUPFAM" id="SSF52317">
    <property type="entry name" value="Class I glutamine amidotransferase-like"/>
    <property type="match status" value="1"/>
</dbReference>
<dbReference type="Proteomes" id="UP001501153">
    <property type="component" value="Unassembled WGS sequence"/>
</dbReference>
<evidence type="ECO:0000256" key="6">
    <source>
        <dbReference type="ARBA" id="ARBA00022670"/>
    </source>
</evidence>
<keyword evidence="10" id="KW-1185">Reference proteome</keyword>
<proteinExistence type="inferred from homology"/>
<dbReference type="Gene3D" id="3.40.50.880">
    <property type="match status" value="1"/>
</dbReference>
<evidence type="ECO:0000256" key="1">
    <source>
        <dbReference type="ARBA" id="ARBA00001092"/>
    </source>
</evidence>
<evidence type="ECO:0000256" key="5">
    <source>
        <dbReference type="ARBA" id="ARBA00015719"/>
    </source>
</evidence>
<dbReference type="EC" id="3.4.15.6" evidence="4"/>
<dbReference type="Pfam" id="PF03575">
    <property type="entry name" value="Peptidase_S51"/>
    <property type="match status" value="1"/>
</dbReference>
<dbReference type="InterPro" id="IPR029062">
    <property type="entry name" value="Class_I_gatase-like"/>
</dbReference>
<dbReference type="CDD" id="cd03145">
    <property type="entry name" value="GAT1_cyanophycinase"/>
    <property type="match status" value="1"/>
</dbReference>
<sequence>MFSARGTLVVLGGGDDDPMLARLAAMLPARSVNIEILTTATRRQPARTAVAYAHAFRQLDCPNVGHLQVDEYHAADEPDTLQRLRQARLVFMSGGDQERLTDFLLNTEFLAILKEKYQQEDDFIIAGTSAGASALASFMLIYGHGWRSHMVGQVAVAPGLNLIPGILLDQHFAERQRYPRLLHAVLAQPHLLGIGLSEETGLIIRPDQPAEVFGDEVVVVIDGAAVSYSNLPGLPEDEMISGHDFRLHILTTGQRIDLVTRRPFNGSEAGSPAPAAAKAPRV</sequence>
<evidence type="ECO:0000256" key="2">
    <source>
        <dbReference type="ARBA" id="ARBA00002039"/>
    </source>
</evidence>
<comment type="similarity">
    <text evidence="3">Belongs to the peptidase S51 family.</text>
</comment>
<dbReference type="InterPro" id="IPR005320">
    <property type="entry name" value="Peptidase_S51"/>
</dbReference>
<keyword evidence="7" id="KW-0378">Hydrolase</keyword>
<keyword evidence="8" id="KW-0720">Serine protease</keyword>
<dbReference type="NCBIfam" id="TIGR02069">
    <property type="entry name" value="cyanophycinase"/>
    <property type="match status" value="1"/>
</dbReference>
<evidence type="ECO:0000256" key="7">
    <source>
        <dbReference type="ARBA" id="ARBA00022801"/>
    </source>
</evidence>
<comment type="caution">
    <text evidence="9">The sequence shown here is derived from an EMBL/GenBank/DDBJ whole genome shotgun (WGS) entry which is preliminary data.</text>
</comment>
<accession>A0ABP8I5U9</accession>
<comment type="catalytic activity">
    <reaction evidence="1">
        <text>[L-4-(L-arginin-2-N-yl)aspartate](n) + H2O = [L-4-(L-arginin-2-N-yl)aspartate](n-1) + L-4-(L-arginin-2-N-yl)aspartate</text>
        <dbReference type="Rhea" id="RHEA:12845"/>
        <dbReference type="Rhea" id="RHEA-COMP:13728"/>
        <dbReference type="Rhea" id="RHEA-COMP:13734"/>
        <dbReference type="ChEBI" id="CHEBI:15377"/>
        <dbReference type="ChEBI" id="CHEBI:137986"/>
        <dbReference type="ChEBI" id="CHEBI:137991"/>
        <dbReference type="EC" id="3.4.15.6"/>
    </reaction>
</comment>
<name>A0ABP8I5U9_9BACT</name>
<evidence type="ECO:0000256" key="3">
    <source>
        <dbReference type="ARBA" id="ARBA00006534"/>
    </source>
</evidence>
<protein>
    <recommendedName>
        <fullName evidence="5">Cyanophycinase</fullName>
        <ecNumber evidence="4">3.4.15.6</ecNumber>
    </recommendedName>
</protein>
<keyword evidence="6" id="KW-0645">Protease</keyword>
<evidence type="ECO:0000256" key="4">
    <source>
        <dbReference type="ARBA" id="ARBA00013115"/>
    </source>
</evidence>
<organism evidence="9 10">
    <name type="scientific">Hymenobacter saemangeumensis</name>
    <dbReference type="NCBI Taxonomy" id="1084522"/>
    <lineage>
        <taxon>Bacteria</taxon>
        <taxon>Pseudomonadati</taxon>
        <taxon>Bacteroidota</taxon>
        <taxon>Cytophagia</taxon>
        <taxon>Cytophagales</taxon>
        <taxon>Hymenobacteraceae</taxon>
        <taxon>Hymenobacter</taxon>
    </lineage>
</organism>
<evidence type="ECO:0000313" key="9">
    <source>
        <dbReference type="EMBL" id="GAA4352030.1"/>
    </source>
</evidence>
<dbReference type="InterPro" id="IPR011811">
    <property type="entry name" value="Peptidase_S51_cyanophycinase"/>
</dbReference>
<dbReference type="EMBL" id="BAABGZ010000013">
    <property type="protein sequence ID" value="GAA4352030.1"/>
    <property type="molecule type" value="Genomic_DNA"/>
</dbReference>
<dbReference type="PANTHER" id="PTHR36175:SF1">
    <property type="entry name" value="CYANOPHYCINASE"/>
    <property type="match status" value="1"/>
</dbReference>
<evidence type="ECO:0000256" key="8">
    <source>
        <dbReference type="ARBA" id="ARBA00022825"/>
    </source>
</evidence>
<dbReference type="PANTHER" id="PTHR36175">
    <property type="entry name" value="CYANOPHYCINASE"/>
    <property type="match status" value="1"/>
</dbReference>